<dbReference type="AlphaFoldDB" id="A0A5N8XPV7"/>
<sequence>MSTNLSNKGGFNGPVAWDGPGTASALSRWAAGQLARFLGWVALWWGAVFVTVGLLPVGAVVPMAVVLAVLGYNAVMSFMKLCRFGRMRRILTVYPWRQQPGGVQYDARGRKASFLLPDPDRPEKTVSPKLSGFFFRPWDRIARKGFNGDLWYAGDPRFVCVIAKPGLTKLTYASQPTAFNPRTSPRRKGLSPEARRRARAIGARVAD</sequence>
<feature type="transmembrane region" description="Helical" evidence="2">
    <location>
        <begin position="61"/>
        <end position="79"/>
    </location>
</feature>
<evidence type="ECO:0000256" key="1">
    <source>
        <dbReference type="SAM" id="MobiDB-lite"/>
    </source>
</evidence>
<keyword evidence="2" id="KW-0812">Transmembrane</keyword>
<organism evidence="3 4">
    <name type="scientific">Streptomyces spongiae</name>
    <dbReference type="NCBI Taxonomy" id="565072"/>
    <lineage>
        <taxon>Bacteria</taxon>
        <taxon>Bacillati</taxon>
        <taxon>Actinomycetota</taxon>
        <taxon>Actinomycetes</taxon>
        <taxon>Kitasatosporales</taxon>
        <taxon>Streptomycetaceae</taxon>
        <taxon>Streptomyces</taxon>
    </lineage>
</organism>
<accession>A0A5N8XPV7</accession>
<dbReference type="OrthoDB" id="4226032at2"/>
<gene>
    <name evidence="3" type="ORF">FNH08_30945</name>
</gene>
<evidence type="ECO:0000256" key="2">
    <source>
        <dbReference type="SAM" id="Phobius"/>
    </source>
</evidence>
<dbReference type="RefSeq" id="WP_152774827.1">
    <property type="nucleotide sequence ID" value="NZ_VJZC01000298.1"/>
</dbReference>
<feature type="region of interest" description="Disordered" evidence="1">
    <location>
        <begin position="176"/>
        <end position="207"/>
    </location>
</feature>
<feature type="transmembrane region" description="Helical" evidence="2">
    <location>
        <begin position="37"/>
        <end position="55"/>
    </location>
</feature>
<protein>
    <submittedName>
        <fullName evidence="3">Uncharacterized protein</fullName>
    </submittedName>
</protein>
<reference evidence="3 4" key="1">
    <citation type="submission" date="2019-07" db="EMBL/GenBank/DDBJ databases">
        <title>New species of Amycolatopsis and Streptomyces.</title>
        <authorList>
            <person name="Duangmal K."/>
            <person name="Teo W.F.A."/>
            <person name="Lipun K."/>
        </authorList>
    </citation>
    <scope>NUCLEOTIDE SEQUENCE [LARGE SCALE GENOMIC DNA]</scope>
    <source>
        <strain evidence="3 4">NBRC 106415</strain>
    </source>
</reference>
<keyword evidence="4" id="KW-1185">Reference proteome</keyword>
<dbReference type="Proteomes" id="UP000400924">
    <property type="component" value="Unassembled WGS sequence"/>
</dbReference>
<evidence type="ECO:0000313" key="3">
    <source>
        <dbReference type="EMBL" id="MPY61399.1"/>
    </source>
</evidence>
<name>A0A5N8XPV7_9ACTN</name>
<comment type="caution">
    <text evidence="3">The sequence shown here is derived from an EMBL/GenBank/DDBJ whole genome shotgun (WGS) entry which is preliminary data.</text>
</comment>
<keyword evidence="2" id="KW-0472">Membrane</keyword>
<evidence type="ECO:0000313" key="4">
    <source>
        <dbReference type="Proteomes" id="UP000400924"/>
    </source>
</evidence>
<keyword evidence="2" id="KW-1133">Transmembrane helix</keyword>
<proteinExistence type="predicted"/>
<dbReference type="EMBL" id="VJZC01000298">
    <property type="protein sequence ID" value="MPY61399.1"/>
    <property type="molecule type" value="Genomic_DNA"/>
</dbReference>